<comment type="caution">
    <text evidence="3">The sequence shown here is derived from an EMBL/GenBank/DDBJ whole genome shotgun (WGS) entry which is preliminary data.</text>
</comment>
<evidence type="ECO:0000259" key="1">
    <source>
        <dbReference type="Pfam" id="PF07993"/>
    </source>
</evidence>
<reference evidence="3 4" key="1">
    <citation type="submission" date="2019-12" db="EMBL/GenBank/DDBJ databases">
        <title>Whole genome sequencing of endophytic Actinobacterium Micromonospora sp. MPMI6T.</title>
        <authorList>
            <person name="Evv R."/>
            <person name="Podile A.R."/>
        </authorList>
    </citation>
    <scope>NUCLEOTIDE SEQUENCE [LARGE SCALE GENOMIC DNA]</scope>
    <source>
        <strain evidence="3 4">MPMI6</strain>
    </source>
</reference>
<dbReference type="SUPFAM" id="SSF51735">
    <property type="entry name" value="NAD(P)-binding Rossmann-fold domains"/>
    <property type="match status" value="1"/>
</dbReference>
<dbReference type="InterPro" id="IPR013120">
    <property type="entry name" value="FAR_NAD-bd"/>
</dbReference>
<dbReference type="Pfam" id="PF12697">
    <property type="entry name" value="Abhydrolase_6"/>
    <property type="match status" value="1"/>
</dbReference>
<name>A0ABS3VSB9_MICEH</name>
<feature type="domain" description="AB hydrolase-1" evidence="2">
    <location>
        <begin position="373"/>
        <end position="592"/>
    </location>
</feature>
<dbReference type="PANTHER" id="PTHR43798">
    <property type="entry name" value="MONOACYLGLYCEROL LIPASE"/>
    <property type="match status" value="1"/>
</dbReference>
<dbReference type="InterPro" id="IPR029058">
    <property type="entry name" value="AB_hydrolase_fold"/>
</dbReference>
<evidence type="ECO:0000313" key="4">
    <source>
        <dbReference type="Proteomes" id="UP000823521"/>
    </source>
</evidence>
<gene>
    <name evidence="3" type="ORF">GSF22_15550</name>
</gene>
<dbReference type="PANTHER" id="PTHR43798:SF33">
    <property type="entry name" value="HYDROLASE, PUTATIVE (AFU_ORTHOLOGUE AFUA_2G14860)-RELATED"/>
    <property type="match status" value="1"/>
</dbReference>
<protein>
    <submittedName>
        <fullName evidence="3">Alpha/beta fold hydrolase</fullName>
    </submittedName>
</protein>
<dbReference type="RefSeq" id="WP_208814306.1">
    <property type="nucleotide sequence ID" value="NZ_WVUH01000121.1"/>
</dbReference>
<dbReference type="Pfam" id="PF07993">
    <property type="entry name" value="NAD_binding_4"/>
    <property type="match status" value="1"/>
</dbReference>
<dbReference type="Gene3D" id="3.40.50.720">
    <property type="entry name" value="NAD(P)-binding Rossmann-like Domain"/>
    <property type="match status" value="1"/>
</dbReference>
<dbReference type="Proteomes" id="UP000823521">
    <property type="component" value="Unassembled WGS sequence"/>
</dbReference>
<keyword evidence="4" id="KW-1185">Reference proteome</keyword>
<dbReference type="InterPro" id="IPR000073">
    <property type="entry name" value="AB_hydrolase_1"/>
</dbReference>
<dbReference type="GO" id="GO:0016787">
    <property type="term" value="F:hydrolase activity"/>
    <property type="evidence" value="ECO:0007669"/>
    <property type="project" value="UniProtKB-KW"/>
</dbReference>
<organism evidence="3 4">
    <name type="scientific">Micromonospora echinofusca</name>
    <dbReference type="NCBI Taxonomy" id="47858"/>
    <lineage>
        <taxon>Bacteria</taxon>
        <taxon>Bacillati</taxon>
        <taxon>Actinomycetota</taxon>
        <taxon>Actinomycetes</taxon>
        <taxon>Micromonosporales</taxon>
        <taxon>Micromonosporaceae</taxon>
        <taxon>Micromonospora</taxon>
    </lineage>
</organism>
<accession>A0ABS3VSB9</accession>
<dbReference type="InterPro" id="IPR036291">
    <property type="entry name" value="NAD(P)-bd_dom_sf"/>
</dbReference>
<dbReference type="EMBL" id="WVUH01000121">
    <property type="protein sequence ID" value="MBO4207413.1"/>
    <property type="molecule type" value="Genomic_DNA"/>
</dbReference>
<dbReference type="Gene3D" id="3.40.50.1820">
    <property type="entry name" value="alpha/beta hydrolase"/>
    <property type="match status" value="1"/>
</dbReference>
<evidence type="ECO:0000313" key="3">
    <source>
        <dbReference type="EMBL" id="MBO4207413.1"/>
    </source>
</evidence>
<sequence>MTTSSRHALVFGGSGLIGRHLILALHRAGVRVTTANRSRESYERLTEWLAAHGVTTAPADVRVDFGKAGLLRDHPSATTDVTEIHNCAGAYRFGMSNDEARRGNVHSTEAIVSFAATLPRLDRLVHVSGYRVGGQDHTTVPWNRELAEQTYSTLGAYEASKVESDTVLKALAQQLGVAWTIVNPCTVIGDSATGESDQQIGMAANLKELWQGTLTALPGDSSTFVPVVTVDYLARFMSELPTDPSTAGRSYWILDDDTPALPDLLARIGQHYQVKVPRLRIPVSAIKRLPPSLTGADPETLTFLSADRYPTGPAQTWAAERDLKMPDTTSSINRWADHLAAHRFGSAPEADRRFVQPAGIHTFEVGTPGSAQVILPGLPVNADTWADVARTIGQARAVDLPGLGMTSGRGRADWTRWLAALLANSPGAHLIGHSVGAAAALEFAATAAHHVPHLTLVSPFFLQQRAGFPARLTPLTRSYLKKVDPVALSKRLTGSRAHGRALASSVTDLRRRTVNATVASLLAATRDERWRRALRQKLAHHPGRVHLIVGADDPLTDDARRLLDGLTHVSVTTISGAGHHPQLTHPTETARAIDRAPAARAETGPSTVERQLA</sequence>
<dbReference type="InterPro" id="IPR050266">
    <property type="entry name" value="AB_hydrolase_sf"/>
</dbReference>
<feature type="domain" description="Thioester reductase (TE)" evidence="1">
    <location>
        <begin position="12"/>
        <end position="237"/>
    </location>
</feature>
<dbReference type="SUPFAM" id="SSF53474">
    <property type="entry name" value="alpha/beta-Hydrolases"/>
    <property type="match status" value="1"/>
</dbReference>
<keyword evidence="3" id="KW-0378">Hydrolase</keyword>
<proteinExistence type="predicted"/>
<evidence type="ECO:0000259" key="2">
    <source>
        <dbReference type="Pfam" id="PF12697"/>
    </source>
</evidence>